<feature type="region of interest" description="Disordered" evidence="1">
    <location>
        <begin position="45"/>
        <end position="117"/>
    </location>
</feature>
<accession>A0A7Y9RUT0</accession>
<keyword evidence="2" id="KW-1133">Transmembrane helix</keyword>
<feature type="compositionally biased region" description="Low complexity" evidence="1">
    <location>
        <begin position="87"/>
        <end position="103"/>
    </location>
</feature>
<gene>
    <name evidence="3" type="ORF">BJ989_000808</name>
</gene>
<protein>
    <submittedName>
        <fullName evidence="3">Uncharacterized protein</fullName>
    </submittedName>
</protein>
<feature type="compositionally biased region" description="Pro residues" evidence="1">
    <location>
        <begin position="60"/>
        <end position="71"/>
    </location>
</feature>
<sequence length="192" mass="19353">MTTVTDRDRPVLTGLLALVAVAVVVGVVLGVATLLGTRVLGLGEASGSTGQATDADTLFLPPPSPTDPPSGPLVTLAPDGGPTQVVEAPTAEPSPTESESPEAGEISLSAGQTSVSPMGQIDLTGTYPGGEGAILQVQRFEGGSWSDFPVTVSVSGSTFATYVQTGRVGEARFRVVDTDSGVESNEVTVRVG</sequence>
<evidence type="ECO:0000256" key="1">
    <source>
        <dbReference type="SAM" id="MobiDB-lite"/>
    </source>
</evidence>
<dbReference type="RefSeq" id="WP_179517115.1">
    <property type="nucleotide sequence ID" value="NZ_JACCAC010000001.1"/>
</dbReference>
<proteinExistence type="predicted"/>
<evidence type="ECO:0000313" key="3">
    <source>
        <dbReference type="EMBL" id="NYG54504.1"/>
    </source>
</evidence>
<name>A0A7Y9RUT0_9ACTN</name>
<keyword evidence="4" id="KW-1185">Reference proteome</keyword>
<evidence type="ECO:0000256" key="2">
    <source>
        <dbReference type="SAM" id="Phobius"/>
    </source>
</evidence>
<keyword evidence="2" id="KW-0812">Transmembrane</keyword>
<evidence type="ECO:0000313" key="4">
    <source>
        <dbReference type="Proteomes" id="UP000544110"/>
    </source>
</evidence>
<organism evidence="3 4">
    <name type="scientific">Nocardioides perillae</name>
    <dbReference type="NCBI Taxonomy" id="1119534"/>
    <lineage>
        <taxon>Bacteria</taxon>
        <taxon>Bacillati</taxon>
        <taxon>Actinomycetota</taxon>
        <taxon>Actinomycetes</taxon>
        <taxon>Propionibacteriales</taxon>
        <taxon>Nocardioidaceae</taxon>
        <taxon>Nocardioides</taxon>
    </lineage>
</organism>
<dbReference type="EMBL" id="JACCAC010000001">
    <property type="protein sequence ID" value="NYG54504.1"/>
    <property type="molecule type" value="Genomic_DNA"/>
</dbReference>
<dbReference type="Proteomes" id="UP000544110">
    <property type="component" value="Unassembled WGS sequence"/>
</dbReference>
<keyword evidence="2" id="KW-0472">Membrane</keyword>
<reference evidence="3 4" key="1">
    <citation type="submission" date="2020-07" db="EMBL/GenBank/DDBJ databases">
        <title>Sequencing the genomes of 1000 actinobacteria strains.</title>
        <authorList>
            <person name="Klenk H.-P."/>
        </authorList>
    </citation>
    <scope>NUCLEOTIDE SEQUENCE [LARGE SCALE GENOMIC DNA]</scope>
    <source>
        <strain evidence="3 4">DSM 24552</strain>
    </source>
</reference>
<dbReference type="AlphaFoldDB" id="A0A7Y9RUT0"/>
<feature type="transmembrane region" description="Helical" evidence="2">
    <location>
        <begin position="12"/>
        <end position="35"/>
    </location>
</feature>
<comment type="caution">
    <text evidence="3">The sequence shown here is derived from an EMBL/GenBank/DDBJ whole genome shotgun (WGS) entry which is preliminary data.</text>
</comment>